<evidence type="ECO:0000313" key="1">
    <source>
        <dbReference type="EMBL" id="KAJ9095742.1"/>
    </source>
</evidence>
<evidence type="ECO:0000313" key="2">
    <source>
        <dbReference type="Proteomes" id="UP001241377"/>
    </source>
</evidence>
<accession>A0ACC2V9U5</accession>
<dbReference type="Proteomes" id="UP001241377">
    <property type="component" value="Unassembled WGS sequence"/>
</dbReference>
<comment type="caution">
    <text evidence="1">The sequence shown here is derived from an EMBL/GenBank/DDBJ whole genome shotgun (WGS) entry which is preliminary data.</text>
</comment>
<reference evidence="1" key="1">
    <citation type="submission" date="2023-04" db="EMBL/GenBank/DDBJ databases">
        <title>Draft Genome sequencing of Naganishia species isolated from polar environments using Oxford Nanopore Technology.</title>
        <authorList>
            <person name="Leo P."/>
            <person name="Venkateswaran K."/>
        </authorList>
    </citation>
    <scope>NUCLEOTIDE SEQUENCE</scope>
    <source>
        <strain evidence="1">MNA-CCFEE 5261</strain>
    </source>
</reference>
<proteinExistence type="predicted"/>
<organism evidence="1 2">
    <name type="scientific">Naganishia cerealis</name>
    <dbReference type="NCBI Taxonomy" id="610337"/>
    <lineage>
        <taxon>Eukaryota</taxon>
        <taxon>Fungi</taxon>
        <taxon>Dikarya</taxon>
        <taxon>Basidiomycota</taxon>
        <taxon>Agaricomycotina</taxon>
        <taxon>Tremellomycetes</taxon>
        <taxon>Filobasidiales</taxon>
        <taxon>Filobasidiaceae</taxon>
        <taxon>Naganishia</taxon>
    </lineage>
</organism>
<protein>
    <submittedName>
        <fullName evidence="1">Uncharacterized protein</fullName>
    </submittedName>
</protein>
<gene>
    <name evidence="1" type="ORF">QFC19_007455</name>
</gene>
<name>A0ACC2V9U5_9TREE</name>
<keyword evidence="2" id="KW-1185">Reference proteome</keyword>
<dbReference type="EMBL" id="JASBWR010000099">
    <property type="protein sequence ID" value="KAJ9095742.1"/>
    <property type="molecule type" value="Genomic_DNA"/>
</dbReference>
<sequence length="496" mass="48801">MSSVISSADTLSATLPGQSTSSGVSFSVTQASTGVTTAPGTTVVSTSSQPSATSESSATSSSVASSSTTASSITSASSSSVVTSESSTTSSSQSFSSTRVVTIAPSTTTDPSSTSVVSTPSSSSTSVSSTSESSLVPVTTSSSTSVASSTGAGGTIYRTTVLYTYISSTRTGTSTSRVTGLAGSSGSNSKGGTNTGAIVGGVVGGVGGLALLAAAAFFLLKKRKKARATALDEKMFDPGYGRSNSIDLLGDSANATGRSPIEGSHISPFTGGHDPSAYASAAAAAGLGTGAAGAYALHNRGYGSSAGDVYDNMTTTGGGSSFDDHTSYTHGMQPMSPYAGYPSNAAYPSPALNRTDYAPDFSGGSMRNPRWSGGWGVAAMGGLGNDGQNGPYPAHEHAGIQPYPIGAPTHARSPSDVEYIAPTPHLSAGAAAKHREAQAEQAAYAPHNVAGPSGAPTSPPAGRSSIVSSGQEHGQGDGGSLPGSDEAMQAEELPPT</sequence>